<dbReference type="Proteomes" id="UP001732700">
    <property type="component" value="Chromosome 2C"/>
</dbReference>
<proteinExistence type="predicted"/>
<sequence>MAPSHRQGRDRLSALPDKALEHILSHLMSDEAARSSVLSRRWRRVHEAVPVVRLVDGKSGDRYDRRGLNVCFDHQVSSTIIGKAAATPIRTFSVAALHPPYDLLDQWIVTAVTSGVEDLDVKLRYYDDSMKTLCPSIRCPYTGRKNSANFEKHEMNRFTRTQPHIFGCRTLRRLRLANWTLDLPGNVAMESLETLCLARIMDPHGEFQQLISSCNCLANLTLEECPSITEIAITNTRLQSFTMICCHNATSVELHSTCVQSLHYKGGLPPRGSPFFALANYEGVEAVSIEICEKLSTKEPKDVAPVAELISQCTKLAYLHLSLRPSMAYYSSIFTSVLRKLDRLTHLSLQGCLPTDHAIRSVSALLVNTKRLETLSLFPLRPEPPKKKITRYRTHYDTESDSSDTEPEQDSTIIIPDDDDDDAVVESSSRMPKGLWRTYVGCLEYKLTRINIGNYQGRPLDKMLARFLLSRAAALDEISVTLAAGGQHKDGEVAKELRSWRWNRRTRVTCN</sequence>
<reference evidence="1" key="1">
    <citation type="submission" date="2021-05" db="EMBL/GenBank/DDBJ databases">
        <authorList>
            <person name="Scholz U."/>
            <person name="Mascher M."/>
            <person name="Fiebig A."/>
        </authorList>
    </citation>
    <scope>NUCLEOTIDE SEQUENCE [LARGE SCALE GENOMIC DNA]</scope>
</reference>
<organism evidence="1 2">
    <name type="scientific">Avena sativa</name>
    <name type="common">Oat</name>
    <dbReference type="NCBI Taxonomy" id="4498"/>
    <lineage>
        <taxon>Eukaryota</taxon>
        <taxon>Viridiplantae</taxon>
        <taxon>Streptophyta</taxon>
        <taxon>Embryophyta</taxon>
        <taxon>Tracheophyta</taxon>
        <taxon>Spermatophyta</taxon>
        <taxon>Magnoliopsida</taxon>
        <taxon>Liliopsida</taxon>
        <taxon>Poales</taxon>
        <taxon>Poaceae</taxon>
        <taxon>BOP clade</taxon>
        <taxon>Pooideae</taxon>
        <taxon>Poodae</taxon>
        <taxon>Poeae</taxon>
        <taxon>Poeae Chloroplast Group 1 (Aveneae type)</taxon>
        <taxon>Aveninae</taxon>
        <taxon>Avena</taxon>
    </lineage>
</organism>
<keyword evidence="2" id="KW-1185">Reference proteome</keyword>
<evidence type="ECO:0000313" key="1">
    <source>
        <dbReference type="EnsemblPlants" id="AVESA.00010b.r2.2CG0323710.1.CDS.1"/>
    </source>
</evidence>
<accession>A0ACD5UUV3</accession>
<evidence type="ECO:0000313" key="2">
    <source>
        <dbReference type="Proteomes" id="UP001732700"/>
    </source>
</evidence>
<name>A0ACD5UUV3_AVESA</name>
<reference evidence="1" key="2">
    <citation type="submission" date="2025-09" db="UniProtKB">
        <authorList>
            <consortium name="EnsemblPlants"/>
        </authorList>
    </citation>
    <scope>IDENTIFICATION</scope>
</reference>
<dbReference type="EnsemblPlants" id="AVESA.00010b.r2.2CG0323710.1">
    <property type="protein sequence ID" value="AVESA.00010b.r2.2CG0323710.1.CDS.1"/>
    <property type="gene ID" value="AVESA.00010b.r2.2CG0323710"/>
</dbReference>
<protein>
    <submittedName>
        <fullName evidence="1">Uncharacterized protein</fullName>
    </submittedName>
</protein>